<evidence type="ECO:0000313" key="4">
    <source>
        <dbReference type="Proteomes" id="UP000245533"/>
    </source>
</evidence>
<proteinExistence type="predicted"/>
<organism evidence="3 4">
    <name type="scientific">Rhodohalobacter mucosus</name>
    <dbReference type="NCBI Taxonomy" id="2079485"/>
    <lineage>
        <taxon>Bacteria</taxon>
        <taxon>Pseudomonadati</taxon>
        <taxon>Balneolota</taxon>
        <taxon>Balneolia</taxon>
        <taxon>Balneolales</taxon>
        <taxon>Balneolaceae</taxon>
        <taxon>Rhodohalobacter</taxon>
    </lineage>
</organism>
<dbReference type="Pfam" id="PF01883">
    <property type="entry name" value="FeS_assembly_P"/>
    <property type="match status" value="1"/>
</dbReference>
<evidence type="ECO:0000259" key="2">
    <source>
        <dbReference type="Pfam" id="PF23451"/>
    </source>
</evidence>
<dbReference type="InterPro" id="IPR056572">
    <property type="entry name" value="Zn_ribbon_PaaD"/>
</dbReference>
<dbReference type="OrthoDB" id="3684942at2"/>
<name>A0A316TSY9_9BACT</name>
<protein>
    <submittedName>
        <fullName evidence="3">Phenylacetate-CoA oxygenase subunit PaaJ</fullName>
    </submittedName>
</protein>
<reference evidence="3 4" key="1">
    <citation type="submission" date="2018-05" db="EMBL/GenBank/DDBJ databases">
        <title>Rhodohalobacter halophilus gen. nov., sp. nov., a moderately halophilic member of the family Balneolaceae.</title>
        <authorList>
            <person name="Liu Z.-W."/>
        </authorList>
    </citation>
    <scope>NUCLEOTIDE SEQUENCE [LARGE SCALE GENOMIC DNA]</scope>
    <source>
        <strain evidence="3 4">8A47</strain>
    </source>
</reference>
<dbReference type="PANTHER" id="PTHR42831">
    <property type="entry name" value="FE-S PROTEIN MATURATION AUXILIARY FACTOR YITW"/>
    <property type="match status" value="1"/>
</dbReference>
<feature type="domain" description="MIP18 family-like" evidence="1">
    <location>
        <begin position="11"/>
        <end position="73"/>
    </location>
</feature>
<dbReference type="InterPro" id="IPR002744">
    <property type="entry name" value="MIP18-like"/>
</dbReference>
<accession>A0A316TSY9</accession>
<dbReference type="InterPro" id="IPR011883">
    <property type="entry name" value="PaaD-like"/>
</dbReference>
<dbReference type="AlphaFoldDB" id="A0A316TSY9"/>
<evidence type="ECO:0000259" key="1">
    <source>
        <dbReference type="Pfam" id="PF01883"/>
    </source>
</evidence>
<dbReference type="SUPFAM" id="SSF117916">
    <property type="entry name" value="Fe-S cluster assembly (FSCA) domain-like"/>
    <property type="match status" value="1"/>
</dbReference>
<sequence>MPVKEPTSTQKSEIWAWLEEVIDPEIPVLNVVEMGIVRKVEMDGDTVVVKITPTYSGCPAMNAIEMEIHKKLKEKGVENFRVVTDFSETWTTDWMTEHAKKKLKDYGIAPPEKTDESSDFLTSLKGSQKVVPCPYCDSFDTELQSEFGSTACKSQYYCNNCHQPFEHFKCI</sequence>
<dbReference type="InterPro" id="IPR052339">
    <property type="entry name" value="Fe-S_Maturation_MIP18"/>
</dbReference>
<dbReference type="Proteomes" id="UP000245533">
    <property type="component" value="Unassembled WGS sequence"/>
</dbReference>
<feature type="domain" description="PaaD zinc beta ribbon" evidence="2">
    <location>
        <begin position="122"/>
        <end position="169"/>
    </location>
</feature>
<keyword evidence="4" id="KW-1185">Reference proteome</keyword>
<dbReference type="Pfam" id="PF23451">
    <property type="entry name" value="Zn_ribbon_PaaD"/>
    <property type="match status" value="1"/>
</dbReference>
<evidence type="ECO:0000313" key="3">
    <source>
        <dbReference type="EMBL" id="PWN06459.1"/>
    </source>
</evidence>
<dbReference type="EMBL" id="QGGB01000006">
    <property type="protein sequence ID" value="PWN06459.1"/>
    <property type="molecule type" value="Genomic_DNA"/>
</dbReference>
<dbReference type="PANTHER" id="PTHR42831:SF3">
    <property type="entry name" value="1,2-PHENYLACETYL-COA EPOXIDASE, SUBUNIT D-RELATED"/>
    <property type="match status" value="1"/>
</dbReference>
<dbReference type="Gene3D" id="3.30.300.130">
    <property type="entry name" value="Fe-S cluster assembly (FSCA)"/>
    <property type="match status" value="1"/>
</dbReference>
<dbReference type="NCBIfam" id="TIGR02159">
    <property type="entry name" value="PA_CoA_Oxy4"/>
    <property type="match status" value="1"/>
</dbReference>
<dbReference type="InterPro" id="IPR034904">
    <property type="entry name" value="FSCA_dom_sf"/>
</dbReference>
<comment type="caution">
    <text evidence="3">The sequence shown here is derived from an EMBL/GenBank/DDBJ whole genome shotgun (WGS) entry which is preliminary data.</text>
</comment>
<dbReference type="RefSeq" id="WP_109646573.1">
    <property type="nucleotide sequence ID" value="NZ_QGGB01000006.1"/>
</dbReference>
<gene>
    <name evidence="3" type="primary">paaJ</name>
    <name evidence="3" type="ORF">DDZ15_08005</name>
</gene>